<sequence length="428" mass="46738">MSPVSKKRKQPPGRAPKSAARPSIIGPILSVFAERLDDDGPLQTELVLAYLLGTGWGGAQWGRTDAAEALASEIVDANPTGHPAGGLVLLALARTGPRPLREKALQALELGASSESTKWRMPDWAERIGTAELGRTAILTDVYGDQTSYYMEFSYPGTANPEQHLVVALVDYNLHLIKDMFVRVGPHVFELLEQIAKEDDAATFAPMDLQSASDDLWAHLDVTDRTLGDPSGEESAETRYLLEARLDRLPHPNANTDFRPTVAQAERGRILTAFMKTVAVKDLLSGTGSPDGPPERDSVRYIARLAIDYASDYGAGDPLRWSPIAVELFLTDWAPRKVVWDAEDVLWVPEVLDLFVAYCGKRSGLELRWIEAIREAVDEYGGDFVAIELAGNSKGPGAQVMAALLADGVDLMDGEAVQQWIARYNDSL</sequence>
<feature type="compositionally biased region" description="Basic residues" evidence="1">
    <location>
        <begin position="1"/>
        <end position="11"/>
    </location>
</feature>
<gene>
    <name evidence="2" type="ORF">UFOPK3402_01347</name>
</gene>
<accession>A0A6J7EDT4</accession>
<reference evidence="2" key="1">
    <citation type="submission" date="2020-05" db="EMBL/GenBank/DDBJ databases">
        <authorList>
            <person name="Chiriac C."/>
            <person name="Salcher M."/>
            <person name="Ghai R."/>
            <person name="Kavagutti S V."/>
        </authorList>
    </citation>
    <scope>NUCLEOTIDE SEQUENCE</scope>
</reference>
<proteinExistence type="predicted"/>
<protein>
    <submittedName>
        <fullName evidence="2">Unannotated protein</fullName>
    </submittedName>
</protein>
<organism evidence="2">
    <name type="scientific">freshwater metagenome</name>
    <dbReference type="NCBI Taxonomy" id="449393"/>
    <lineage>
        <taxon>unclassified sequences</taxon>
        <taxon>metagenomes</taxon>
        <taxon>ecological metagenomes</taxon>
    </lineage>
</organism>
<dbReference type="EMBL" id="CAFBLS010000174">
    <property type="protein sequence ID" value="CAB4881437.1"/>
    <property type="molecule type" value="Genomic_DNA"/>
</dbReference>
<evidence type="ECO:0000256" key="1">
    <source>
        <dbReference type="SAM" id="MobiDB-lite"/>
    </source>
</evidence>
<name>A0A6J7EDT4_9ZZZZ</name>
<feature type="region of interest" description="Disordered" evidence="1">
    <location>
        <begin position="1"/>
        <end position="20"/>
    </location>
</feature>
<evidence type="ECO:0000313" key="2">
    <source>
        <dbReference type="EMBL" id="CAB4881437.1"/>
    </source>
</evidence>
<dbReference type="AlphaFoldDB" id="A0A6J7EDT4"/>